<name>A0ABY3G581_9BACT</name>
<gene>
    <name evidence="1" type="ORF">ZA01_04305</name>
</gene>
<reference evidence="1 2" key="1">
    <citation type="submission" date="2019-07" db="EMBL/GenBank/DDBJ databases">
        <title>Rapid identification of Enteric Bacteria from Whole Genome Sequences (WGS) using Average Nucleotide Identity (ANI).</title>
        <authorList>
            <person name="Lane C."/>
        </authorList>
    </citation>
    <scope>NUCLEOTIDE SEQUENCE [LARGE SCALE GENOMIC DNA]</scope>
    <source>
        <strain evidence="1 2">2011D-8905</strain>
    </source>
</reference>
<evidence type="ECO:0008006" key="3">
    <source>
        <dbReference type="Google" id="ProtNLM"/>
    </source>
</evidence>
<dbReference type="Proteomes" id="UP000321614">
    <property type="component" value="Unassembled WGS sequence"/>
</dbReference>
<evidence type="ECO:0000313" key="1">
    <source>
        <dbReference type="EMBL" id="TWO26028.1"/>
    </source>
</evidence>
<evidence type="ECO:0000313" key="2">
    <source>
        <dbReference type="Proteomes" id="UP000321614"/>
    </source>
</evidence>
<keyword evidence="2" id="KW-1185">Reference proteome</keyword>
<organism evidence="1 2">
    <name type="scientific">Campylobacter insulaenigrae</name>
    <dbReference type="NCBI Taxonomy" id="260714"/>
    <lineage>
        <taxon>Bacteria</taxon>
        <taxon>Pseudomonadati</taxon>
        <taxon>Campylobacterota</taxon>
        <taxon>Epsilonproteobacteria</taxon>
        <taxon>Campylobacterales</taxon>
        <taxon>Campylobacteraceae</taxon>
        <taxon>Campylobacter</taxon>
    </lineage>
</organism>
<protein>
    <recommendedName>
        <fullName evidence="3">Sugar transferase</fullName>
    </recommendedName>
</protein>
<sequence>MFNPNCAVERMKNHLAYKIGSCVLDYKINGNSLIRLVYALYKIKTVHYKEVKNYKEIIKLFPHLKYPKLEECFDYKESIKIKFHLSYMLGQVILEADRNKFKGGFIWLFKDIKRIKKEYSNIRIFLKQYNLIIERFNNVEYENVDILINNFNEILYILYLYKDIQDVINILLNNFDYFLKNFDSIREKLLSNDFYYKCKKDNHFCTDLLN</sequence>
<dbReference type="RefSeq" id="WP_147500756.1">
    <property type="nucleotide sequence ID" value="NZ_JANPQQ010000003.1"/>
</dbReference>
<comment type="caution">
    <text evidence="1">The sequence shown here is derived from an EMBL/GenBank/DDBJ whole genome shotgun (WGS) entry which is preliminary data.</text>
</comment>
<accession>A0ABY3G581</accession>
<dbReference type="EMBL" id="VOAW01000014">
    <property type="protein sequence ID" value="TWO26028.1"/>
    <property type="molecule type" value="Genomic_DNA"/>
</dbReference>
<proteinExistence type="predicted"/>